<keyword evidence="3 5" id="KW-0488">Methylation</keyword>
<dbReference type="HAMAP" id="MF_00094">
    <property type="entry name" value="Rel_fac_2"/>
    <property type="match status" value="1"/>
</dbReference>
<evidence type="ECO:0000256" key="6">
    <source>
        <dbReference type="NCBIfam" id="TIGR00020"/>
    </source>
</evidence>
<dbReference type="NCBIfam" id="TIGR00020">
    <property type="entry name" value="prfB"/>
    <property type="match status" value="1"/>
</dbReference>
<dbReference type="KEGG" id="pal:PA0550"/>
<dbReference type="eggNOG" id="COG1186">
    <property type="taxonomic scope" value="Bacteria"/>
</dbReference>
<evidence type="ECO:0000256" key="3">
    <source>
        <dbReference type="ARBA" id="ARBA00022481"/>
    </source>
</evidence>
<dbReference type="InterPro" id="IPR004374">
    <property type="entry name" value="PrfB"/>
</dbReference>
<dbReference type="SMART" id="SM00937">
    <property type="entry name" value="PCRF"/>
    <property type="match status" value="1"/>
</dbReference>
<dbReference type="STRING" id="59748.PA0550"/>
<evidence type="ECO:0000259" key="7">
    <source>
        <dbReference type="PROSITE" id="PS00745"/>
    </source>
</evidence>
<keyword evidence="5" id="KW-0963">Cytoplasm</keyword>
<dbReference type="AlphaFoldDB" id="B1VAB1"/>
<organism evidence="8 9">
    <name type="scientific">Phytoplasma australiense</name>
    <dbReference type="NCBI Taxonomy" id="59748"/>
    <lineage>
        <taxon>Bacteria</taxon>
        <taxon>Bacillati</taxon>
        <taxon>Mycoplasmatota</taxon>
        <taxon>Mollicutes</taxon>
        <taxon>Acholeplasmatales</taxon>
        <taxon>Acholeplasmataceae</taxon>
        <taxon>Candidatus Phytoplasma</taxon>
        <taxon>16SrXII (Stolbur group)</taxon>
    </lineage>
</organism>
<dbReference type="Gene3D" id="1.20.58.410">
    <property type="entry name" value="Release factor"/>
    <property type="match status" value="1"/>
</dbReference>
<evidence type="ECO:0000313" key="9">
    <source>
        <dbReference type="Proteomes" id="UP000008323"/>
    </source>
</evidence>
<reference evidence="8 9" key="1">
    <citation type="journal article" date="2008" name="J. Bacteriol.">
        <title>Comparative genome analysis of 'Candidatus Phytoplasma australiense' (subgroup tuf-Australia I; rp-A) and 'Ca. Phytoplasma asteris' strains OY-M and AY-WB.</title>
        <authorList>
            <person name="Tran-Nguyen L.T."/>
            <person name="Kube M."/>
            <person name="Schneider B."/>
            <person name="Reinhardt R."/>
            <person name="Gibb K.S."/>
        </authorList>
    </citation>
    <scope>NUCLEOTIDE SEQUENCE [LARGE SCALE GENOMIC DNA]</scope>
</reference>
<comment type="function">
    <text evidence="1 5">Peptide chain release factor 2 directs the termination of translation in response to the peptide chain termination codons UGA and UAA.</text>
</comment>
<feature type="domain" description="Prokaryotic-type class I peptide chain release factors" evidence="7">
    <location>
        <begin position="242"/>
        <end position="258"/>
    </location>
</feature>
<dbReference type="PANTHER" id="PTHR43116:SF3">
    <property type="entry name" value="CLASS I PEPTIDE CHAIN RELEASE FACTOR"/>
    <property type="match status" value="1"/>
</dbReference>
<dbReference type="Pfam" id="PF00472">
    <property type="entry name" value="RF-1"/>
    <property type="match status" value="1"/>
</dbReference>
<dbReference type="Pfam" id="PF03462">
    <property type="entry name" value="PCRF"/>
    <property type="match status" value="1"/>
</dbReference>
<dbReference type="InterPro" id="IPR045853">
    <property type="entry name" value="Pep_chain_release_fac_I_sf"/>
</dbReference>
<dbReference type="GO" id="GO:0005737">
    <property type="term" value="C:cytoplasm"/>
    <property type="evidence" value="ECO:0007669"/>
    <property type="project" value="UniProtKB-SubCell"/>
</dbReference>
<dbReference type="SUPFAM" id="SSF75620">
    <property type="entry name" value="Release factor"/>
    <property type="match status" value="1"/>
</dbReference>
<comment type="PTM">
    <text evidence="5">Methylated by PrmC. Methylation increases the termination efficiency of RF2.</text>
</comment>
<gene>
    <name evidence="5 8" type="primary">prfB</name>
    <name evidence="8" type="ordered locus">PA0550</name>
</gene>
<comment type="subcellular location">
    <subcellularLocation>
        <location evidence="5">Cytoplasm</location>
    </subcellularLocation>
</comment>
<evidence type="ECO:0000313" key="8">
    <source>
        <dbReference type="EMBL" id="CAM11884.1"/>
    </source>
</evidence>
<evidence type="ECO:0000256" key="4">
    <source>
        <dbReference type="ARBA" id="ARBA00022917"/>
    </source>
</evidence>
<dbReference type="InterPro" id="IPR005139">
    <property type="entry name" value="PCRF"/>
</dbReference>
<protein>
    <recommendedName>
        <fullName evidence="5 6">Peptide chain release factor 2</fullName>
        <shortName evidence="5">RF-2</shortName>
    </recommendedName>
</protein>
<evidence type="ECO:0000256" key="1">
    <source>
        <dbReference type="ARBA" id="ARBA00002613"/>
    </source>
</evidence>
<feature type="modified residue" description="N5-methylglutamine" evidence="5">
    <location>
        <position position="249"/>
    </location>
</feature>
<dbReference type="InterPro" id="IPR000352">
    <property type="entry name" value="Pep_chain_release_fac_I"/>
</dbReference>
<proteinExistence type="inferred from homology"/>
<dbReference type="Proteomes" id="UP000008323">
    <property type="component" value="Chromosome"/>
</dbReference>
<dbReference type="EMBL" id="AM422018">
    <property type="protein sequence ID" value="CAM11884.1"/>
    <property type="molecule type" value="Genomic_DNA"/>
</dbReference>
<dbReference type="Gene3D" id="3.30.160.20">
    <property type="match status" value="1"/>
</dbReference>
<dbReference type="FunFam" id="3.30.160.20:FF:000004">
    <property type="entry name" value="Peptide chain release factor 1"/>
    <property type="match status" value="1"/>
</dbReference>
<dbReference type="PROSITE" id="PS00745">
    <property type="entry name" value="RF_PROK_I"/>
    <property type="match status" value="1"/>
</dbReference>
<sequence>MEKYEINQHLENIAQNLRDLKEAINLSQSYQTLNQINELMQKKDFWDDPKKAVATSQKFNDLQEKINTLKHLETNHQDLVTFLDLESNQNNETAFLEEEIKKLIDAVLNFKIKVFLNQPYDNNNAILIFHPGAGGTESQDWCEMLFRMYQKYAQKKNFKTEILDYQSGEEAGIKSATLLVKGAYAYGYLKAEKGVHRLVRVSPFDTNAKRHTSFVSCDVLPEIKEKIKIDLRQEDLKFDFFRSSGAGGQHVNTTDSAVRITHLPTGLVVSCQNERSQNQNREKALQMLKIKLFQLADKKQKEEHAKNFQGEQKEIGWGSQIRSYVFHPYKMVKDHRTNQEIFQLEQVMDGNIDVFINGYLTKIPFVKNNL</sequence>
<comment type="similarity">
    <text evidence="2 5">Belongs to the prokaryotic/mitochondrial release factor family.</text>
</comment>
<evidence type="ECO:0000256" key="2">
    <source>
        <dbReference type="ARBA" id="ARBA00010835"/>
    </source>
</evidence>
<dbReference type="GO" id="GO:0016149">
    <property type="term" value="F:translation release factor activity, codon specific"/>
    <property type="evidence" value="ECO:0007669"/>
    <property type="project" value="UniProtKB-UniRule"/>
</dbReference>
<keyword evidence="4 5" id="KW-0648">Protein biosynthesis</keyword>
<name>B1VAB1_PHYAS</name>
<evidence type="ECO:0000256" key="5">
    <source>
        <dbReference type="HAMAP-Rule" id="MF_00094"/>
    </source>
</evidence>
<accession>B1VAB1</accession>
<dbReference type="PANTHER" id="PTHR43116">
    <property type="entry name" value="PEPTIDE CHAIN RELEASE FACTOR 2"/>
    <property type="match status" value="1"/>
</dbReference>
<dbReference type="Gene3D" id="3.30.70.1660">
    <property type="match status" value="1"/>
</dbReference>